<dbReference type="EMBL" id="JAIWYP010000003">
    <property type="protein sequence ID" value="KAH3851413.1"/>
    <property type="molecule type" value="Genomic_DNA"/>
</dbReference>
<evidence type="ECO:0000313" key="1">
    <source>
        <dbReference type="EMBL" id="KAH3851413.1"/>
    </source>
</evidence>
<proteinExistence type="predicted"/>
<protein>
    <submittedName>
        <fullName evidence="1">Uncharacterized protein</fullName>
    </submittedName>
</protein>
<reference evidence="1" key="1">
    <citation type="journal article" date="2019" name="bioRxiv">
        <title>The Genome of the Zebra Mussel, Dreissena polymorpha: A Resource for Invasive Species Research.</title>
        <authorList>
            <person name="McCartney M.A."/>
            <person name="Auch B."/>
            <person name="Kono T."/>
            <person name="Mallez S."/>
            <person name="Zhang Y."/>
            <person name="Obille A."/>
            <person name="Becker A."/>
            <person name="Abrahante J.E."/>
            <person name="Garbe J."/>
            <person name="Badalamenti J.P."/>
            <person name="Herman A."/>
            <person name="Mangelson H."/>
            <person name="Liachko I."/>
            <person name="Sullivan S."/>
            <person name="Sone E.D."/>
            <person name="Koren S."/>
            <person name="Silverstein K.A.T."/>
            <person name="Beckman K.B."/>
            <person name="Gohl D.M."/>
        </authorList>
    </citation>
    <scope>NUCLEOTIDE SEQUENCE</scope>
    <source>
        <strain evidence="1">Duluth1</strain>
        <tissue evidence="1">Whole animal</tissue>
    </source>
</reference>
<comment type="caution">
    <text evidence="1">The sequence shown here is derived from an EMBL/GenBank/DDBJ whole genome shotgun (WGS) entry which is preliminary data.</text>
</comment>
<organism evidence="1 2">
    <name type="scientific">Dreissena polymorpha</name>
    <name type="common">Zebra mussel</name>
    <name type="synonym">Mytilus polymorpha</name>
    <dbReference type="NCBI Taxonomy" id="45954"/>
    <lineage>
        <taxon>Eukaryota</taxon>
        <taxon>Metazoa</taxon>
        <taxon>Spiralia</taxon>
        <taxon>Lophotrochozoa</taxon>
        <taxon>Mollusca</taxon>
        <taxon>Bivalvia</taxon>
        <taxon>Autobranchia</taxon>
        <taxon>Heteroconchia</taxon>
        <taxon>Euheterodonta</taxon>
        <taxon>Imparidentia</taxon>
        <taxon>Neoheterodontei</taxon>
        <taxon>Myida</taxon>
        <taxon>Dreissenoidea</taxon>
        <taxon>Dreissenidae</taxon>
        <taxon>Dreissena</taxon>
    </lineage>
</organism>
<sequence length="101" mass="11146">MTITGINNGSSIDNFVTDDNYDNDDFIIVNDIRAAPGAKPVRSQVTISASDDDFSRASDFVGWENTGSKRRYSVPITAWEIMTTAVLKCKFLCLSGSSRTW</sequence>
<dbReference type="AlphaFoldDB" id="A0A9D4R261"/>
<name>A0A9D4R261_DREPO</name>
<accession>A0A9D4R261</accession>
<keyword evidence="2" id="KW-1185">Reference proteome</keyword>
<dbReference type="Proteomes" id="UP000828390">
    <property type="component" value="Unassembled WGS sequence"/>
</dbReference>
<evidence type="ECO:0000313" key="2">
    <source>
        <dbReference type="Proteomes" id="UP000828390"/>
    </source>
</evidence>
<reference evidence="1" key="2">
    <citation type="submission" date="2020-11" db="EMBL/GenBank/DDBJ databases">
        <authorList>
            <person name="McCartney M.A."/>
            <person name="Auch B."/>
            <person name="Kono T."/>
            <person name="Mallez S."/>
            <person name="Becker A."/>
            <person name="Gohl D.M."/>
            <person name="Silverstein K.A.T."/>
            <person name="Koren S."/>
            <person name="Bechman K.B."/>
            <person name="Herman A."/>
            <person name="Abrahante J.E."/>
            <person name="Garbe J."/>
        </authorList>
    </citation>
    <scope>NUCLEOTIDE SEQUENCE</scope>
    <source>
        <strain evidence="1">Duluth1</strain>
        <tissue evidence="1">Whole animal</tissue>
    </source>
</reference>
<gene>
    <name evidence="1" type="ORF">DPMN_093894</name>
</gene>